<feature type="transmembrane region" description="Helical" evidence="12">
    <location>
        <begin position="162"/>
        <end position="183"/>
    </location>
</feature>
<keyword evidence="11 12" id="KW-0472">Membrane</keyword>
<dbReference type="InterPro" id="IPR003593">
    <property type="entry name" value="AAA+_ATPase"/>
</dbReference>
<dbReference type="Pfam" id="PF03412">
    <property type="entry name" value="Peptidase_C39"/>
    <property type="match status" value="1"/>
</dbReference>
<dbReference type="GO" id="GO:0008234">
    <property type="term" value="F:cysteine-type peptidase activity"/>
    <property type="evidence" value="ECO:0007669"/>
    <property type="project" value="InterPro"/>
</dbReference>
<feature type="domain" description="ABC transporter" evidence="13">
    <location>
        <begin position="478"/>
        <end position="713"/>
    </location>
</feature>
<dbReference type="AlphaFoldDB" id="A0A840EBW4"/>
<dbReference type="EMBL" id="JACIFF010000002">
    <property type="protein sequence ID" value="MBB4078466.1"/>
    <property type="molecule type" value="Genomic_DNA"/>
</dbReference>
<gene>
    <name evidence="16" type="ORF">GGR28_001079</name>
</gene>
<organism evidence="16 17">
    <name type="scientific">Neolewinella aquimaris</name>
    <dbReference type="NCBI Taxonomy" id="1835722"/>
    <lineage>
        <taxon>Bacteria</taxon>
        <taxon>Pseudomonadati</taxon>
        <taxon>Bacteroidota</taxon>
        <taxon>Saprospiria</taxon>
        <taxon>Saprospirales</taxon>
        <taxon>Lewinellaceae</taxon>
        <taxon>Neolewinella</taxon>
    </lineage>
</organism>
<protein>
    <submittedName>
        <fullName evidence="16">ATP-binding cassette subfamily B protein</fullName>
    </submittedName>
</protein>
<dbReference type="InterPro" id="IPR003439">
    <property type="entry name" value="ABC_transporter-like_ATP-bd"/>
</dbReference>
<keyword evidence="10 12" id="KW-1133">Transmembrane helix</keyword>
<dbReference type="Pfam" id="PF00005">
    <property type="entry name" value="ABC_tran"/>
    <property type="match status" value="1"/>
</dbReference>
<evidence type="ECO:0000256" key="11">
    <source>
        <dbReference type="ARBA" id="ARBA00023136"/>
    </source>
</evidence>
<dbReference type="PANTHER" id="PTHR43394:SF1">
    <property type="entry name" value="ATP-BINDING CASSETTE SUB-FAMILY B MEMBER 10, MITOCHONDRIAL"/>
    <property type="match status" value="1"/>
</dbReference>
<evidence type="ECO:0000259" key="13">
    <source>
        <dbReference type="PROSITE" id="PS50893"/>
    </source>
</evidence>
<evidence type="ECO:0000256" key="10">
    <source>
        <dbReference type="ARBA" id="ARBA00022989"/>
    </source>
</evidence>
<feature type="transmembrane region" description="Helical" evidence="12">
    <location>
        <begin position="271"/>
        <end position="291"/>
    </location>
</feature>
<dbReference type="InterPro" id="IPR017871">
    <property type="entry name" value="ABC_transporter-like_CS"/>
</dbReference>
<dbReference type="Gene3D" id="3.40.50.300">
    <property type="entry name" value="P-loop containing nucleotide triphosphate hydrolases"/>
    <property type="match status" value="1"/>
</dbReference>
<dbReference type="InterPro" id="IPR005074">
    <property type="entry name" value="Peptidase_C39"/>
</dbReference>
<feature type="domain" description="ABC transmembrane type-1" evidence="14">
    <location>
        <begin position="165"/>
        <end position="444"/>
    </location>
</feature>
<dbReference type="InterPro" id="IPR027417">
    <property type="entry name" value="P-loop_NTPase"/>
</dbReference>
<evidence type="ECO:0000313" key="16">
    <source>
        <dbReference type="EMBL" id="MBB4078466.1"/>
    </source>
</evidence>
<dbReference type="FunFam" id="3.40.50.300:FF:000218">
    <property type="entry name" value="Multidrug ABC transporter ATP-binding protein"/>
    <property type="match status" value="1"/>
</dbReference>
<evidence type="ECO:0000256" key="8">
    <source>
        <dbReference type="ARBA" id="ARBA00022840"/>
    </source>
</evidence>
<dbReference type="GO" id="GO:0043214">
    <property type="term" value="F:ABC-type bacteriocin transporter activity"/>
    <property type="evidence" value="ECO:0007669"/>
    <property type="project" value="InterPro"/>
</dbReference>
<evidence type="ECO:0000256" key="2">
    <source>
        <dbReference type="ARBA" id="ARBA00022448"/>
    </source>
</evidence>
<dbReference type="GO" id="GO:0005524">
    <property type="term" value="F:ATP binding"/>
    <property type="evidence" value="ECO:0007669"/>
    <property type="project" value="UniProtKB-KW"/>
</dbReference>
<dbReference type="PROSITE" id="PS50893">
    <property type="entry name" value="ABC_TRANSPORTER_2"/>
    <property type="match status" value="1"/>
</dbReference>
<dbReference type="CDD" id="cd02418">
    <property type="entry name" value="Peptidase_C39B"/>
    <property type="match status" value="1"/>
</dbReference>
<evidence type="ECO:0000313" key="17">
    <source>
        <dbReference type="Proteomes" id="UP000576209"/>
    </source>
</evidence>
<name>A0A840EBW4_9BACT</name>
<dbReference type="Gene3D" id="3.90.70.10">
    <property type="entry name" value="Cysteine proteinases"/>
    <property type="match status" value="1"/>
</dbReference>
<dbReference type="PROSITE" id="PS00211">
    <property type="entry name" value="ABC_TRANSPORTER_1"/>
    <property type="match status" value="1"/>
</dbReference>
<dbReference type="InterPro" id="IPR036640">
    <property type="entry name" value="ABC1_TM_sf"/>
</dbReference>
<dbReference type="Pfam" id="PF00664">
    <property type="entry name" value="ABC_membrane"/>
    <property type="match status" value="1"/>
</dbReference>
<dbReference type="PROSITE" id="PS50929">
    <property type="entry name" value="ABC_TM1F"/>
    <property type="match status" value="1"/>
</dbReference>
<dbReference type="Gene3D" id="1.20.1560.10">
    <property type="entry name" value="ABC transporter type 1, transmembrane domain"/>
    <property type="match status" value="1"/>
</dbReference>
<keyword evidence="6" id="KW-0547">Nucleotide-binding</keyword>
<keyword evidence="17" id="KW-1185">Reference proteome</keyword>
<keyword evidence="7" id="KW-0378">Hydrolase</keyword>
<feature type="transmembrane region" description="Helical" evidence="12">
    <location>
        <begin position="391"/>
        <end position="409"/>
    </location>
</feature>
<dbReference type="GO" id="GO:0016887">
    <property type="term" value="F:ATP hydrolysis activity"/>
    <property type="evidence" value="ECO:0007669"/>
    <property type="project" value="InterPro"/>
</dbReference>
<keyword evidence="8 16" id="KW-0067">ATP-binding</keyword>
<evidence type="ECO:0000256" key="12">
    <source>
        <dbReference type="SAM" id="Phobius"/>
    </source>
</evidence>
<reference evidence="16 17" key="1">
    <citation type="submission" date="2020-08" db="EMBL/GenBank/DDBJ databases">
        <title>Genomic Encyclopedia of Type Strains, Phase IV (KMG-IV): sequencing the most valuable type-strain genomes for metagenomic binning, comparative biology and taxonomic classification.</title>
        <authorList>
            <person name="Goeker M."/>
        </authorList>
    </citation>
    <scope>NUCLEOTIDE SEQUENCE [LARGE SCALE GENOMIC DNA]</scope>
    <source>
        <strain evidence="16 17">DSM 105137</strain>
    </source>
</reference>
<dbReference type="GO" id="GO:0015421">
    <property type="term" value="F:ABC-type oligopeptide transporter activity"/>
    <property type="evidence" value="ECO:0007669"/>
    <property type="project" value="TreeGrafter"/>
</dbReference>
<accession>A0A840EBW4</accession>
<dbReference type="InterPro" id="IPR005897">
    <property type="entry name" value="Pept_C39_ABC_bacteriocin"/>
</dbReference>
<evidence type="ECO:0000256" key="9">
    <source>
        <dbReference type="ARBA" id="ARBA00022967"/>
    </source>
</evidence>
<dbReference type="RefSeq" id="WP_183494717.1">
    <property type="nucleotide sequence ID" value="NZ_JACIFF010000002.1"/>
</dbReference>
<dbReference type="InterPro" id="IPR011527">
    <property type="entry name" value="ABC1_TM_dom"/>
</dbReference>
<evidence type="ECO:0000256" key="3">
    <source>
        <dbReference type="ARBA" id="ARBA00022475"/>
    </source>
</evidence>
<keyword evidence="5 12" id="KW-0812">Transmembrane</keyword>
<dbReference type="SMART" id="SM00382">
    <property type="entry name" value="AAA"/>
    <property type="match status" value="1"/>
</dbReference>
<keyword evidence="4" id="KW-0645">Protease</keyword>
<comment type="subcellular location">
    <subcellularLocation>
        <location evidence="1">Cell membrane</location>
        <topology evidence="1">Multi-pass membrane protein</topology>
    </subcellularLocation>
</comment>
<keyword evidence="3" id="KW-1003">Cell membrane</keyword>
<evidence type="ECO:0000256" key="6">
    <source>
        <dbReference type="ARBA" id="ARBA00022741"/>
    </source>
</evidence>
<feature type="transmembrane region" description="Helical" evidence="12">
    <location>
        <begin position="297"/>
        <end position="318"/>
    </location>
</feature>
<keyword evidence="2" id="KW-0813">Transport</keyword>
<dbReference type="SUPFAM" id="SSF90123">
    <property type="entry name" value="ABC transporter transmembrane region"/>
    <property type="match status" value="1"/>
</dbReference>
<sequence length="725" mass="80621">MKKTIKQHDITDCGAACLASIGAHYRLGLPIARIRQLASTDQKGTNLLGMIQAAEKLGFSCKGVRAEEEALRTEAEFPAVAHVIVNKRLHHFVVVYKVTDKYVQVMDPGSGRMEKRSWEQWREEWTGVLLLIAPGEDFQAGNKKVSTAARFRALLQPHRSTLVQALFGAIVYTVLGLSTSIYLQKITDFVLINRNTRLLNLLSLTMVGILLVSIFIGVAKSVMVMRSGQLIDARLILGYYKHLLRLPQRFFDTMRTGEIISRIGDAVKIRAFINDVAINLLVNVFIVLFSFGLMFTYYWKLALVLLIVVPCYVAIYWITNRLNRSRERELMERSADLESQLVESVNAVRTIKQLGLEEHANLKTESRFVKLLQTTYRSGINSIFSGNASELVSRLFTIILLWVGSYYVIEGAISPGELLGFYALIGYFTGPAKGLIGMNKTIQNALIAADRLFEIIDLESEEEDIELMDLKREMIGDVRFRGLSFSYGSRKNVFTDFNLTIPAGQITGLVGESGSGKSTLASLLQKLYPLSGGKIVIGDADLTYVSNRSLRARIGVVPQELSLFAGNLIENIAVGDYTPDMQRILAICKELGLLSFIESLPNGFATYVGEHGTNLSGGQKQRLAIARALYRDPDILILDEATSALDSASEQFVQDTINHLRAAGKTIIVIAHRLSTIMDADKIVVLQDGALIEEGSHEDLISADGKYRELWNKQFPSRVVRRLAA</sequence>
<evidence type="ECO:0000256" key="5">
    <source>
        <dbReference type="ARBA" id="ARBA00022692"/>
    </source>
</evidence>
<proteinExistence type="predicted"/>
<feature type="domain" description="Peptidase C39" evidence="15">
    <location>
        <begin position="7"/>
        <end position="132"/>
    </location>
</feature>
<dbReference type="GO" id="GO:0006508">
    <property type="term" value="P:proteolysis"/>
    <property type="evidence" value="ECO:0007669"/>
    <property type="project" value="UniProtKB-KW"/>
</dbReference>
<keyword evidence="9" id="KW-1278">Translocase</keyword>
<evidence type="ECO:0000256" key="4">
    <source>
        <dbReference type="ARBA" id="ARBA00022670"/>
    </source>
</evidence>
<evidence type="ECO:0000259" key="14">
    <source>
        <dbReference type="PROSITE" id="PS50929"/>
    </source>
</evidence>
<dbReference type="PROSITE" id="PS50990">
    <property type="entry name" value="PEPTIDASE_C39"/>
    <property type="match status" value="1"/>
</dbReference>
<evidence type="ECO:0000259" key="15">
    <source>
        <dbReference type="PROSITE" id="PS50990"/>
    </source>
</evidence>
<dbReference type="GO" id="GO:0005886">
    <property type="term" value="C:plasma membrane"/>
    <property type="evidence" value="ECO:0007669"/>
    <property type="project" value="UniProtKB-SubCell"/>
</dbReference>
<dbReference type="Proteomes" id="UP000576209">
    <property type="component" value="Unassembled WGS sequence"/>
</dbReference>
<feature type="transmembrane region" description="Helical" evidence="12">
    <location>
        <begin position="198"/>
        <end position="219"/>
    </location>
</feature>
<dbReference type="SUPFAM" id="SSF52540">
    <property type="entry name" value="P-loop containing nucleoside triphosphate hydrolases"/>
    <property type="match status" value="1"/>
</dbReference>
<dbReference type="InterPro" id="IPR039421">
    <property type="entry name" value="Type_1_exporter"/>
</dbReference>
<dbReference type="NCBIfam" id="TIGR01193">
    <property type="entry name" value="bacteriocin_ABC"/>
    <property type="match status" value="1"/>
</dbReference>
<evidence type="ECO:0000256" key="7">
    <source>
        <dbReference type="ARBA" id="ARBA00022801"/>
    </source>
</evidence>
<dbReference type="PANTHER" id="PTHR43394">
    <property type="entry name" value="ATP-DEPENDENT PERMEASE MDL1, MITOCHONDRIAL"/>
    <property type="match status" value="1"/>
</dbReference>
<dbReference type="CDD" id="cd18570">
    <property type="entry name" value="ABC_6TM_PCAT1_LagD_like"/>
    <property type="match status" value="1"/>
</dbReference>
<comment type="caution">
    <text evidence="16">The sequence shown here is derived from an EMBL/GenBank/DDBJ whole genome shotgun (WGS) entry which is preliminary data.</text>
</comment>
<evidence type="ECO:0000256" key="1">
    <source>
        <dbReference type="ARBA" id="ARBA00004651"/>
    </source>
</evidence>